<organism evidence="6 7">
    <name type="scientific">Rhizoctonia solani</name>
    <dbReference type="NCBI Taxonomy" id="456999"/>
    <lineage>
        <taxon>Eukaryota</taxon>
        <taxon>Fungi</taxon>
        <taxon>Dikarya</taxon>
        <taxon>Basidiomycota</taxon>
        <taxon>Agaricomycotina</taxon>
        <taxon>Agaricomycetes</taxon>
        <taxon>Cantharellales</taxon>
        <taxon>Ceratobasidiaceae</taxon>
        <taxon>Rhizoctonia</taxon>
    </lineage>
</organism>
<comment type="caution">
    <text evidence="4">Lacks conserved residue(s) required for the propagation of feature annotation.</text>
</comment>
<feature type="domain" description="PNPLA" evidence="5">
    <location>
        <begin position="14"/>
        <end position="119"/>
    </location>
</feature>
<dbReference type="GO" id="GO:0019369">
    <property type="term" value="P:arachidonate metabolic process"/>
    <property type="evidence" value="ECO:0007669"/>
    <property type="project" value="TreeGrafter"/>
</dbReference>
<dbReference type="SUPFAM" id="SSF52151">
    <property type="entry name" value="FabD/lysophospholipase-like"/>
    <property type="match status" value="1"/>
</dbReference>
<protein>
    <recommendedName>
        <fullName evidence="5">PNPLA domain-containing protein</fullName>
    </recommendedName>
</protein>
<evidence type="ECO:0000259" key="5">
    <source>
        <dbReference type="PROSITE" id="PS51635"/>
    </source>
</evidence>
<feature type="short sequence motif" description="GXGXXG" evidence="4">
    <location>
        <begin position="18"/>
        <end position="23"/>
    </location>
</feature>
<keyword evidence="3" id="KW-0443">Lipid metabolism</keyword>
<dbReference type="AlphaFoldDB" id="A0A8H3HNM6"/>
<dbReference type="InterPro" id="IPR002641">
    <property type="entry name" value="PNPLA_dom"/>
</dbReference>
<accession>A0A8H3HNM6</accession>
<dbReference type="PANTHER" id="PTHR24185">
    <property type="entry name" value="CALCIUM-INDEPENDENT PHOSPHOLIPASE A2-GAMMA"/>
    <property type="match status" value="1"/>
</dbReference>
<evidence type="ECO:0000256" key="4">
    <source>
        <dbReference type="PROSITE-ProRule" id="PRU01161"/>
    </source>
</evidence>
<sequence>MTEKERGEKGLNILCFDGGGTRGLSSLVVLRELMRRINSKREDSKLLEPYEHFDVIAGTGTGGISACMLGRLRMPIENSIEEYAKMMENIFSEKKMNGPALYKGTNLQQALKGMIRRRN</sequence>
<evidence type="ECO:0000256" key="1">
    <source>
        <dbReference type="ARBA" id="ARBA00022801"/>
    </source>
</evidence>
<dbReference type="PROSITE" id="PS51635">
    <property type="entry name" value="PNPLA"/>
    <property type="match status" value="1"/>
</dbReference>
<dbReference type="GO" id="GO:0047499">
    <property type="term" value="F:calcium-independent phospholipase A2 activity"/>
    <property type="evidence" value="ECO:0007669"/>
    <property type="project" value="TreeGrafter"/>
</dbReference>
<reference evidence="6" key="1">
    <citation type="submission" date="2021-01" db="EMBL/GenBank/DDBJ databases">
        <authorList>
            <person name="Kaushik A."/>
        </authorList>
    </citation>
    <scope>NUCLEOTIDE SEQUENCE</scope>
    <source>
        <strain evidence="6">AG5</strain>
    </source>
</reference>
<evidence type="ECO:0000256" key="3">
    <source>
        <dbReference type="ARBA" id="ARBA00023098"/>
    </source>
</evidence>
<dbReference type="Proteomes" id="UP000663827">
    <property type="component" value="Unassembled WGS sequence"/>
</dbReference>
<dbReference type="Pfam" id="PF01734">
    <property type="entry name" value="Patatin"/>
    <property type="match status" value="1"/>
</dbReference>
<comment type="caution">
    <text evidence="6">The sequence shown here is derived from an EMBL/GenBank/DDBJ whole genome shotgun (WGS) entry which is preliminary data.</text>
</comment>
<evidence type="ECO:0000313" key="6">
    <source>
        <dbReference type="EMBL" id="CAE7134280.1"/>
    </source>
</evidence>
<dbReference type="GO" id="GO:0016042">
    <property type="term" value="P:lipid catabolic process"/>
    <property type="evidence" value="ECO:0007669"/>
    <property type="project" value="UniProtKB-KW"/>
</dbReference>
<evidence type="ECO:0000313" key="7">
    <source>
        <dbReference type="Proteomes" id="UP000663827"/>
    </source>
</evidence>
<keyword evidence="2" id="KW-0442">Lipid degradation</keyword>
<dbReference type="PANTHER" id="PTHR24185:SF1">
    <property type="entry name" value="CALCIUM-INDEPENDENT PHOSPHOLIPASE A2-GAMMA"/>
    <property type="match status" value="1"/>
</dbReference>
<dbReference type="Gene3D" id="3.40.1090.10">
    <property type="entry name" value="Cytosolic phospholipase A2 catalytic domain"/>
    <property type="match status" value="1"/>
</dbReference>
<dbReference type="GO" id="GO:0046486">
    <property type="term" value="P:glycerolipid metabolic process"/>
    <property type="evidence" value="ECO:0007669"/>
    <property type="project" value="UniProtKB-ARBA"/>
</dbReference>
<evidence type="ECO:0000256" key="2">
    <source>
        <dbReference type="ARBA" id="ARBA00022963"/>
    </source>
</evidence>
<name>A0A8H3HNM6_9AGAM</name>
<dbReference type="InterPro" id="IPR016035">
    <property type="entry name" value="Acyl_Trfase/lysoPLipase"/>
</dbReference>
<dbReference type="EMBL" id="CAJNJQ010001347">
    <property type="protein sequence ID" value="CAE7134280.1"/>
    <property type="molecule type" value="Genomic_DNA"/>
</dbReference>
<keyword evidence="1" id="KW-0378">Hydrolase</keyword>
<dbReference type="GO" id="GO:0016020">
    <property type="term" value="C:membrane"/>
    <property type="evidence" value="ECO:0007669"/>
    <property type="project" value="TreeGrafter"/>
</dbReference>
<gene>
    <name evidence="6" type="ORF">RDB_LOCUS67292</name>
</gene>
<proteinExistence type="predicted"/>